<feature type="region of interest" description="Disordered" evidence="1">
    <location>
        <begin position="797"/>
        <end position="833"/>
    </location>
</feature>
<feature type="compositionally biased region" description="Polar residues" evidence="1">
    <location>
        <begin position="432"/>
        <end position="441"/>
    </location>
</feature>
<feature type="compositionally biased region" description="Low complexity" evidence="1">
    <location>
        <begin position="21"/>
        <end position="31"/>
    </location>
</feature>
<feature type="region of interest" description="Disordered" evidence="1">
    <location>
        <begin position="51"/>
        <end position="134"/>
    </location>
</feature>
<name>A0A8H4IR94_9PEZI</name>
<feature type="compositionally biased region" description="Polar residues" evidence="1">
    <location>
        <begin position="1469"/>
        <end position="1486"/>
    </location>
</feature>
<proteinExistence type="predicted"/>
<feature type="compositionally biased region" description="Basic and acidic residues" evidence="1">
    <location>
        <begin position="1000"/>
        <end position="1019"/>
    </location>
</feature>
<feature type="compositionally biased region" description="Polar residues" evidence="1">
    <location>
        <begin position="1537"/>
        <end position="1546"/>
    </location>
</feature>
<feature type="region of interest" description="Disordered" evidence="1">
    <location>
        <begin position="1100"/>
        <end position="1120"/>
    </location>
</feature>
<feature type="region of interest" description="Disordered" evidence="1">
    <location>
        <begin position="1173"/>
        <end position="1495"/>
    </location>
</feature>
<protein>
    <submittedName>
        <fullName evidence="2">Uncharacterized protein</fullName>
    </submittedName>
</protein>
<comment type="caution">
    <text evidence="2">The sequence shown here is derived from an EMBL/GenBank/DDBJ whole genome shotgun (WGS) entry which is preliminary data.</text>
</comment>
<feature type="compositionally biased region" description="Polar residues" evidence="1">
    <location>
        <begin position="565"/>
        <end position="589"/>
    </location>
</feature>
<feature type="compositionally biased region" description="Basic and acidic residues" evidence="1">
    <location>
        <begin position="1195"/>
        <end position="1219"/>
    </location>
</feature>
<feature type="region of interest" description="Disordered" evidence="1">
    <location>
        <begin position="1000"/>
        <end position="1037"/>
    </location>
</feature>
<dbReference type="EMBL" id="WWBZ02000040">
    <property type="protein sequence ID" value="KAF4305852.1"/>
    <property type="molecule type" value="Genomic_DNA"/>
</dbReference>
<feature type="compositionally biased region" description="Basic and acidic residues" evidence="1">
    <location>
        <begin position="1106"/>
        <end position="1120"/>
    </location>
</feature>
<reference evidence="2" key="1">
    <citation type="submission" date="2020-04" db="EMBL/GenBank/DDBJ databases">
        <title>Genome Assembly and Annotation of Botryosphaeria dothidea sdau 11-99, a Latent Pathogen of Apple Fruit Ring Rot in China.</title>
        <authorList>
            <person name="Yu C."/>
            <person name="Diao Y."/>
            <person name="Lu Q."/>
            <person name="Zhao J."/>
            <person name="Cui S."/>
            <person name="Peng C."/>
            <person name="He B."/>
            <person name="Liu H."/>
        </authorList>
    </citation>
    <scope>NUCLEOTIDE SEQUENCE [LARGE SCALE GENOMIC DNA]</scope>
    <source>
        <strain evidence="2">Sdau11-99</strain>
    </source>
</reference>
<feature type="compositionally biased region" description="Acidic residues" evidence="1">
    <location>
        <begin position="1020"/>
        <end position="1029"/>
    </location>
</feature>
<feature type="compositionally biased region" description="Polar residues" evidence="1">
    <location>
        <begin position="632"/>
        <end position="645"/>
    </location>
</feature>
<feature type="compositionally biased region" description="Low complexity" evidence="1">
    <location>
        <begin position="696"/>
        <end position="714"/>
    </location>
</feature>
<evidence type="ECO:0000256" key="1">
    <source>
        <dbReference type="SAM" id="MobiDB-lite"/>
    </source>
</evidence>
<dbReference type="Proteomes" id="UP000572817">
    <property type="component" value="Unassembled WGS sequence"/>
</dbReference>
<feature type="region of interest" description="Disordered" evidence="1">
    <location>
        <begin position="1521"/>
        <end position="1546"/>
    </location>
</feature>
<evidence type="ECO:0000313" key="3">
    <source>
        <dbReference type="Proteomes" id="UP000572817"/>
    </source>
</evidence>
<feature type="compositionally biased region" description="Polar residues" evidence="1">
    <location>
        <begin position="805"/>
        <end position="832"/>
    </location>
</feature>
<feature type="compositionally biased region" description="Gly residues" evidence="1">
    <location>
        <begin position="54"/>
        <end position="63"/>
    </location>
</feature>
<feature type="compositionally biased region" description="Polar residues" evidence="1">
    <location>
        <begin position="327"/>
        <end position="340"/>
    </location>
</feature>
<feature type="region of interest" description="Disordered" evidence="1">
    <location>
        <begin position="167"/>
        <end position="237"/>
    </location>
</feature>
<feature type="region of interest" description="Disordered" evidence="1">
    <location>
        <begin position="516"/>
        <end position="778"/>
    </location>
</feature>
<feature type="compositionally biased region" description="Polar residues" evidence="1">
    <location>
        <begin position="1308"/>
        <end position="1317"/>
    </location>
</feature>
<accession>A0A8H4IR94</accession>
<dbReference type="OrthoDB" id="3922633at2759"/>
<gene>
    <name evidence="2" type="ORF">GTA08_BOTSDO06549</name>
</gene>
<feature type="compositionally biased region" description="Low complexity" evidence="1">
    <location>
        <begin position="532"/>
        <end position="545"/>
    </location>
</feature>
<sequence>MPLSELDPNISGRLSRASNMSSGSRGTRRSTQPQSDMLSTGVMNMLRTSTELGDIGGVSGGVPSGASFGKPARSSQVPRPAHRRRSNNNHTSRVSVSSNQTQTTNGLSSKHCSRPSVSSVPRKSFTSSLNVPQYLPDTVSPTLMNLPGMSPLVPPARLSKEGRSLSLTTTNYGPPHKLSAPRSFASLRHPDPVQRPRSPYRYPTRLRRPGYRSPSPAMSDVISGPPRRYHGQSSLSRIRNSPVSPMLPHEMAPMPFPPIFHRSAQSSASPVSPLPPYEMDQILYYNQMNRSTPTFSQGPYMASEMALRRPMGHNGSTPMLRPVPRRSVTSLTNGTDSDAPSSGPPSLGPQTPRFTHSTEVMVHQTTSPLGGAEHPNETEDFETEQALEYYDYSEHFENTQKEPPSAENATVAPGGFVNHMKSILGEDVNPQEMHQISQTPHTPSPEPLPDVAELEGSPVPTPEPVIAELLGSTVPSPIPRRITREMILSVIEPSSTANETTSLNLDVKVPMEMDSKLQEQVDPSPTPPQPASPSKSSSSTDTMSTAQEEQIAVASTADGRESQQRPRSGSETSTEAPNQESNIQMTTRHSVPLTRASIGSTDTLSIEDEPAVEPQVKLEIPSDPGEPAEKTPVSNEKSPGATQSLLKCLSPASVSSRAKSMFLTPKPSSVDVRSRVSAPDLGSRTPETGLYSSSELVIDSSPLPSVVSPRLSIPEDPPEVTTPVQQKAEEDEPVPALETPAATPITFTTDDSTPGSATVQSTSTHSVPARSYSSRESANTTTHLVWPVRKTSLQSFEPNEEFAPRSSNSLANNTIAQDLRLSNTPRYPSQLSDVKEESCEESCSDLSKRPSTRVSSNRISTNFKFPLMRVPDEDTSSSDLAGRTSASLKFPPARGSIASAPGASFDSFFLARASSLRASNASVFKSPKRGTLADTRMIPSMHFSQMDLFDKLHEAFGDRSTLSLDGATVDIRTDHPDADTSLGPIREKYRSFFASLDETNHRPDFRPRTPETVEVKPAESEAESEPEPEPEAKKDAEVVTPVIVEPRSDAMSVTSKPSTMSRGRPYSPAELISEVEQLSIPSIAGLTQRLSELLPSLRRFSSSESVNKEKKEGEDVEKMIEDPELKSDVEEIRHLGDRPGLLNNMRSSCRLRAMPGRTTLVLIDDDVYEELTQRVKEPKKTQKEKEKVVNVQGPRVEEIKDSDSSDRSFKSARERKDSDVAPPDIKISQPSLAELEAPLPAHVREKPPTNGSEGQTDLEKSEAKPWDLSMKFPWNESSTGIDITFPVKAHVRSRSEGSRPSKLRAHSPASSEYSTATDGRARNAPGEGQNTTPDSTETHDTFKHSRKGSHRPCGSVMGSVTRKLGLSVGLDGTGRTSLSLDEFAHDPGDRYPTSGLSPPSRFNLDDVRSFFSDDSSQTRRGGTFRKRLTQLRSKIGPPTAMSRSHSATEARTVERSDSPSSPADESSSGTMTNSRVGAGGSVQTYDGATGMPRSEFRTKRLFDRIKTIWFRSGEFFKSFGAKKKNEKQETREWLQDSDVNMTTPVA</sequence>
<feature type="region of interest" description="Disordered" evidence="1">
    <location>
        <begin position="309"/>
        <end position="353"/>
    </location>
</feature>
<feature type="compositionally biased region" description="Low complexity" evidence="1">
    <location>
        <begin position="88"/>
        <end position="99"/>
    </location>
</feature>
<feature type="compositionally biased region" description="Basic and acidic residues" evidence="1">
    <location>
        <begin position="1446"/>
        <end position="1457"/>
    </location>
</feature>
<feature type="region of interest" description="Disordered" evidence="1">
    <location>
        <begin position="1"/>
        <end position="37"/>
    </location>
</feature>
<feature type="compositionally biased region" description="Low complexity" evidence="1">
    <location>
        <begin position="1458"/>
        <end position="1468"/>
    </location>
</feature>
<evidence type="ECO:0000313" key="2">
    <source>
        <dbReference type="EMBL" id="KAF4305852.1"/>
    </source>
</evidence>
<feature type="compositionally biased region" description="Basic and acidic residues" evidence="1">
    <location>
        <begin position="1173"/>
        <end position="1188"/>
    </location>
</feature>
<feature type="region of interest" description="Disordered" evidence="1">
    <location>
        <begin position="432"/>
        <end position="460"/>
    </location>
</feature>
<organism evidence="2 3">
    <name type="scientific">Botryosphaeria dothidea</name>
    <dbReference type="NCBI Taxonomy" id="55169"/>
    <lineage>
        <taxon>Eukaryota</taxon>
        <taxon>Fungi</taxon>
        <taxon>Dikarya</taxon>
        <taxon>Ascomycota</taxon>
        <taxon>Pezizomycotina</taxon>
        <taxon>Dothideomycetes</taxon>
        <taxon>Dothideomycetes incertae sedis</taxon>
        <taxon>Botryosphaeriales</taxon>
        <taxon>Botryosphaeriaceae</taxon>
        <taxon>Botryosphaeria</taxon>
    </lineage>
</organism>
<feature type="compositionally biased region" description="Polar residues" evidence="1">
    <location>
        <begin position="745"/>
        <end position="778"/>
    </location>
</feature>
<keyword evidence="3" id="KW-1185">Reference proteome</keyword>
<feature type="compositionally biased region" description="Polar residues" evidence="1">
    <location>
        <begin position="100"/>
        <end position="110"/>
    </location>
</feature>